<organism evidence="3 4">
    <name type="scientific">Stenotrophomonas maltophilia</name>
    <name type="common">Pseudomonas maltophilia</name>
    <name type="synonym">Xanthomonas maltophilia</name>
    <dbReference type="NCBI Taxonomy" id="40324"/>
    <lineage>
        <taxon>Bacteria</taxon>
        <taxon>Pseudomonadati</taxon>
        <taxon>Pseudomonadota</taxon>
        <taxon>Gammaproteobacteria</taxon>
        <taxon>Lysobacterales</taxon>
        <taxon>Lysobacteraceae</taxon>
        <taxon>Stenotrophomonas</taxon>
        <taxon>Stenotrophomonas maltophilia group</taxon>
    </lineage>
</organism>
<dbReference type="InterPro" id="IPR036116">
    <property type="entry name" value="FN3_sf"/>
</dbReference>
<evidence type="ECO:0000313" key="3">
    <source>
        <dbReference type="EMBL" id="KAF1015577.1"/>
    </source>
</evidence>
<dbReference type="InterPro" id="IPR015919">
    <property type="entry name" value="Cadherin-like_sf"/>
</dbReference>
<evidence type="ECO:0000313" key="4">
    <source>
        <dbReference type="Proteomes" id="UP000487117"/>
    </source>
</evidence>
<evidence type="ECO:0000256" key="1">
    <source>
        <dbReference type="SAM" id="MobiDB-lite"/>
    </source>
</evidence>
<dbReference type="SUPFAM" id="SSF49313">
    <property type="entry name" value="Cadherin-like"/>
    <property type="match status" value="2"/>
</dbReference>
<name>A0A7V8FH03_STEMA</name>
<feature type="compositionally biased region" description="Low complexity" evidence="1">
    <location>
        <begin position="87"/>
        <end position="99"/>
    </location>
</feature>
<dbReference type="InterPro" id="IPR003961">
    <property type="entry name" value="FN3_dom"/>
</dbReference>
<dbReference type="EMBL" id="WNDS01000002">
    <property type="protein sequence ID" value="KAF1015577.1"/>
    <property type="molecule type" value="Genomic_DNA"/>
</dbReference>
<dbReference type="CDD" id="cd00063">
    <property type="entry name" value="FN3"/>
    <property type="match status" value="1"/>
</dbReference>
<dbReference type="PANTHER" id="PTHR34720:SF9">
    <property type="entry name" value="BLR4714 PROTEIN"/>
    <property type="match status" value="1"/>
</dbReference>
<accession>A0A7V8FH03</accession>
<dbReference type="Pfam" id="PF00041">
    <property type="entry name" value="fn3"/>
    <property type="match status" value="1"/>
</dbReference>
<proteinExistence type="predicted"/>
<sequence length="427" mass="42215">MSSSIDPAAMRRPGTTSVMATWGALLLLLLLCCITAPAAAQSLPGAPVIGTASSNPVPPGQSASATVTFTAPASDGGSPIPGYTLTSSPGGITSSTSSSPASINGLTLGTSYTFSVTATNGVGTGSPSGASNAVTPRGQQVLAFTNPGDLNFGTNTPLQATSSSSLPVLLVSNTLNTCEIIINTHQVRARAPGICSVTASQPGDGAYLPAPDVTQSFQIVVPGGALSIATTSLPSPIRGTPYTQTIVATSGAPPYTFAVVSGALPANLTLNPVTGTISGLVRGVGAYNIRVRVTDAALQTAERSYAGVVIVPVLTISPATLPTGRVGVPLASTTFTTTGGIGAYTYAITAGALPAGLSLSPAGVLAGTPTAAGTANITVTSTDAYNASASQPLTVVISDAPRWPPMTWPARPPMAIPAWTSPATTAA</sequence>
<dbReference type="AlphaFoldDB" id="A0A7V8FH03"/>
<dbReference type="SMART" id="SM00060">
    <property type="entry name" value="FN3"/>
    <property type="match status" value="1"/>
</dbReference>
<dbReference type="Proteomes" id="UP000487117">
    <property type="component" value="Unassembled WGS sequence"/>
</dbReference>
<feature type="region of interest" description="Disordered" evidence="1">
    <location>
        <begin position="78"/>
        <end position="99"/>
    </location>
</feature>
<dbReference type="GO" id="GO:0005509">
    <property type="term" value="F:calcium ion binding"/>
    <property type="evidence" value="ECO:0007669"/>
    <property type="project" value="InterPro"/>
</dbReference>
<dbReference type="PANTHER" id="PTHR34720">
    <property type="entry name" value="MICROCYSTIN DEPENDENT PROTEIN"/>
    <property type="match status" value="1"/>
</dbReference>
<gene>
    <name evidence="3" type="ORF">GAK31_01052</name>
</gene>
<dbReference type="Gene3D" id="2.60.40.10">
    <property type="entry name" value="Immunoglobulins"/>
    <property type="match status" value="3"/>
</dbReference>
<evidence type="ECO:0000259" key="2">
    <source>
        <dbReference type="PROSITE" id="PS50853"/>
    </source>
</evidence>
<feature type="domain" description="Fibronectin type-III" evidence="2">
    <location>
        <begin position="46"/>
        <end position="138"/>
    </location>
</feature>
<protein>
    <recommendedName>
        <fullName evidence="2">Fibronectin type-III domain-containing protein</fullName>
    </recommendedName>
</protein>
<dbReference type="SUPFAM" id="SSF49265">
    <property type="entry name" value="Fibronectin type III"/>
    <property type="match status" value="1"/>
</dbReference>
<dbReference type="Pfam" id="PF05345">
    <property type="entry name" value="He_PIG"/>
    <property type="match status" value="2"/>
</dbReference>
<dbReference type="GO" id="GO:0016020">
    <property type="term" value="C:membrane"/>
    <property type="evidence" value="ECO:0007669"/>
    <property type="project" value="InterPro"/>
</dbReference>
<comment type="caution">
    <text evidence="3">The sequence shown here is derived from an EMBL/GenBank/DDBJ whole genome shotgun (WGS) entry which is preliminary data.</text>
</comment>
<dbReference type="InterPro" id="IPR013783">
    <property type="entry name" value="Ig-like_fold"/>
</dbReference>
<dbReference type="PROSITE" id="PS50853">
    <property type="entry name" value="FN3"/>
    <property type="match status" value="1"/>
</dbReference>
<reference evidence="4" key="1">
    <citation type="journal article" date="2020" name="MBio">
        <title>Horizontal gene transfer to a defensive symbiont with a reduced genome amongst a multipartite beetle microbiome.</title>
        <authorList>
            <person name="Waterworth S.C."/>
            <person name="Florez L.V."/>
            <person name="Rees E.R."/>
            <person name="Hertweck C."/>
            <person name="Kaltenpoth M."/>
            <person name="Kwan J.C."/>
        </authorList>
    </citation>
    <scope>NUCLEOTIDE SEQUENCE [LARGE SCALE GENOMIC DNA]</scope>
</reference>